<dbReference type="PANTHER" id="PTHR12918:SF1">
    <property type="entry name" value="CYSTEINE DIOXYGENASE TYPE 1"/>
    <property type="match status" value="1"/>
</dbReference>
<dbReference type="CDD" id="cd10548">
    <property type="entry name" value="cupin_CDO"/>
    <property type="match status" value="1"/>
</dbReference>
<evidence type="ECO:0000256" key="7">
    <source>
        <dbReference type="PIRSR" id="PIRSR610300-51"/>
    </source>
</evidence>
<organism evidence="8 9">
    <name type="scientific">Saccharomonospora xinjiangensis XJ-54</name>
    <dbReference type="NCBI Taxonomy" id="882086"/>
    <lineage>
        <taxon>Bacteria</taxon>
        <taxon>Bacillati</taxon>
        <taxon>Actinomycetota</taxon>
        <taxon>Actinomycetes</taxon>
        <taxon>Pseudonocardiales</taxon>
        <taxon>Pseudonocardiaceae</taxon>
        <taxon>Saccharomonospora</taxon>
    </lineage>
</organism>
<comment type="similarity">
    <text evidence="1">Belongs to the cysteine dioxygenase family.</text>
</comment>
<feature type="binding site" evidence="7">
    <location>
        <position position="92"/>
    </location>
    <ligand>
        <name>Fe cation</name>
        <dbReference type="ChEBI" id="CHEBI:24875"/>
        <note>catalytic</note>
    </ligand>
</feature>
<name>I0V806_9PSEU</name>
<dbReference type="EMBL" id="JH636049">
    <property type="protein sequence ID" value="EID56259.1"/>
    <property type="molecule type" value="Genomic_DNA"/>
</dbReference>
<dbReference type="InterPro" id="IPR011051">
    <property type="entry name" value="RmlC_Cupin_sf"/>
</dbReference>
<proteinExistence type="inferred from homology"/>
<dbReference type="SUPFAM" id="SSF51182">
    <property type="entry name" value="RmlC-like cupins"/>
    <property type="match status" value="1"/>
</dbReference>
<evidence type="ECO:0000256" key="2">
    <source>
        <dbReference type="ARBA" id="ARBA00022723"/>
    </source>
</evidence>
<gene>
    <name evidence="8" type="ORF">SacxiDRAFT_4069</name>
</gene>
<dbReference type="GO" id="GO:0019448">
    <property type="term" value="P:L-cysteine catabolic process"/>
    <property type="evidence" value="ECO:0007669"/>
    <property type="project" value="TreeGrafter"/>
</dbReference>
<evidence type="ECO:0000313" key="8">
    <source>
        <dbReference type="EMBL" id="EID56259.1"/>
    </source>
</evidence>
<dbReference type="AlphaFoldDB" id="I0V806"/>
<keyword evidence="5 7" id="KW-0408">Iron</keyword>
<protein>
    <submittedName>
        <fullName evidence="8">Putative metal-dependent enzyme of the double-stranded beta helix superfamily</fullName>
    </submittedName>
</protein>
<reference evidence="8 9" key="1">
    <citation type="submission" date="2012-01" db="EMBL/GenBank/DDBJ databases">
        <title>Improved High-Quality Draft sequence of Saccharomonospora xinjiangensis XJ-54.</title>
        <authorList>
            <consortium name="US DOE Joint Genome Institute"/>
            <person name="Lucas S."/>
            <person name="Han J."/>
            <person name="Lapidus A."/>
            <person name="Cheng J.-F."/>
            <person name="Goodwin L."/>
            <person name="Pitluck S."/>
            <person name="Peters L."/>
            <person name="Mikhailova N."/>
            <person name="Teshima H."/>
            <person name="Detter J.C."/>
            <person name="Han C."/>
            <person name="Tapia R."/>
            <person name="Land M."/>
            <person name="Hauser L."/>
            <person name="Kyrpides N."/>
            <person name="Ivanova N."/>
            <person name="Pagani I."/>
            <person name="Brambilla E.-M."/>
            <person name="Klenk H.-P."/>
            <person name="Woyke T."/>
        </authorList>
    </citation>
    <scope>NUCLEOTIDE SEQUENCE [LARGE SCALE GENOMIC DNA]</scope>
    <source>
        <strain evidence="8 9">XJ-54</strain>
    </source>
</reference>
<evidence type="ECO:0000256" key="3">
    <source>
        <dbReference type="ARBA" id="ARBA00022964"/>
    </source>
</evidence>
<sequence>MTTRTSEPLTTEFAALVASVRKAVHSEVDPSVSARRVGDLLTDRLAEGLPLPAHLRGHNPDHYTQHLVHAEPDGAFSIVALVWLPGQATPIHDHVSWCVTGVVEGQETEEVYEIRQAETGPCLVRTGTVINVVGAVSALDPPGDIHRVRNSCTELAVSLHIYGADIRRLGSSIRRTYDLPVLDPAR</sequence>
<evidence type="ECO:0000256" key="5">
    <source>
        <dbReference type="ARBA" id="ARBA00023004"/>
    </source>
</evidence>
<evidence type="ECO:0000256" key="6">
    <source>
        <dbReference type="PIRSR" id="PIRSR610300-50"/>
    </source>
</evidence>
<dbReference type="RefSeq" id="WP_006240493.1">
    <property type="nucleotide sequence ID" value="NZ_JH636049.1"/>
</dbReference>
<dbReference type="eggNOG" id="COG5553">
    <property type="taxonomic scope" value="Bacteria"/>
</dbReference>
<dbReference type="Proteomes" id="UP000004691">
    <property type="component" value="Unassembled WGS sequence"/>
</dbReference>
<feature type="binding site" evidence="7">
    <location>
        <position position="146"/>
    </location>
    <ligand>
        <name>Fe cation</name>
        <dbReference type="ChEBI" id="CHEBI:24875"/>
        <note>catalytic</note>
    </ligand>
</feature>
<dbReference type="HOGENOM" id="CLU_118472_0_0_11"/>
<dbReference type="GO" id="GO:0017172">
    <property type="term" value="F:cysteine dioxygenase activity"/>
    <property type="evidence" value="ECO:0007669"/>
    <property type="project" value="TreeGrafter"/>
</dbReference>
<dbReference type="Pfam" id="PF05995">
    <property type="entry name" value="CDO_I"/>
    <property type="match status" value="1"/>
</dbReference>
<keyword evidence="4" id="KW-0560">Oxidoreductase</keyword>
<keyword evidence="6" id="KW-0883">Thioether bond</keyword>
<accession>I0V806</accession>
<dbReference type="OrthoDB" id="7059163at2"/>
<evidence type="ECO:0000256" key="4">
    <source>
        <dbReference type="ARBA" id="ARBA00023002"/>
    </source>
</evidence>
<feature type="binding site" evidence="7">
    <location>
        <position position="94"/>
    </location>
    <ligand>
        <name>Fe cation</name>
        <dbReference type="ChEBI" id="CHEBI:24875"/>
        <note>catalytic</note>
    </ligand>
</feature>
<dbReference type="InterPro" id="IPR014710">
    <property type="entry name" value="RmlC-like_jellyroll"/>
</dbReference>
<keyword evidence="3" id="KW-0223">Dioxygenase</keyword>
<dbReference type="Gene3D" id="2.60.120.10">
    <property type="entry name" value="Jelly Rolls"/>
    <property type="match status" value="1"/>
</dbReference>
<dbReference type="GO" id="GO:0008198">
    <property type="term" value="F:ferrous iron binding"/>
    <property type="evidence" value="ECO:0007669"/>
    <property type="project" value="TreeGrafter"/>
</dbReference>
<dbReference type="PANTHER" id="PTHR12918">
    <property type="entry name" value="CYSTEINE DIOXYGENASE"/>
    <property type="match status" value="1"/>
</dbReference>
<feature type="cross-link" description="3'-(S-cysteinyl)-tyrosine (Cys-Tyr)" evidence="6">
    <location>
        <begin position="98"/>
        <end position="162"/>
    </location>
</feature>
<keyword evidence="2 7" id="KW-0479">Metal-binding</keyword>
<evidence type="ECO:0000313" key="9">
    <source>
        <dbReference type="Proteomes" id="UP000004691"/>
    </source>
</evidence>
<keyword evidence="9" id="KW-1185">Reference proteome</keyword>
<evidence type="ECO:0000256" key="1">
    <source>
        <dbReference type="ARBA" id="ARBA00006622"/>
    </source>
</evidence>
<dbReference type="InterPro" id="IPR010300">
    <property type="entry name" value="CDO_1"/>
</dbReference>